<evidence type="ECO:0000313" key="5">
    <source>
        <dbReference type="Proteomes" id="UP000738402"/>
    </source>
</evidence>
<keyword evidence="4" id="KW-1185">Reference proteome</keyword>
<dbReference type="EMBL" id="JAHLUH010000007">
    <property type="protein sequence ID" value="KAG7727245.1"/>
    <property type="molecule type" value="Genomic_DNA"/>
</dbReference>
<dbReference type="CDD" id="cd16116">
    <property type="entry name" value="Ubl_Smt3_like"/>
    <property type="match status" value="1"/>
</dbReference>
<protein>
    <recommendedName>
        <fullName evidence="1">Ubiquitin-like domain-containing protein</fullName>
    </recommendedName>
</protein>
<feature type="domain" description="Ubiquitin-like" evidence="1">
    <location>
        <begin position="15"/>
        <end position="91"/>
    </location>
</feature>
<dbReference type="PANTHER" id="PTHR10562">
    <property type="entry name" value="SMALL UBIQUITIN-RELATED MODIFIER"/>
    <property type="match status" value="1"/>
</dbReference>
<dbReference type="InterPro" id="IPR000626">
    <property type="entry name" value="Ubiquitin-like_dom"/>
</dbReference>
<evidence type="ECO:0000313" key="2">
    <source>
        <dbReference type="EMBL" id="KAG7727245.1"/>
    </source>
</evidence>
<dbReference type="Gene3D" id="3.10.20.90">
    <property type="entry name" value="Phosphatidylinositol 3-kinase Catalytic Subunit, Chain A, domain 1"/>
    <property type="match status" value="1"/>
</dbReference>
<dbReference type="SMART" id="SM00213">
    <property type="entry name" value="UBQ"/>
    <property type="match status" value="1"/>
</dbReference>
<dbReference type="EMBL" id="JAHLUN010000009">
    <property type="protein sequence ID" value="KAG7763942.1"/>
    <property type="molecule type" value="Genomic_DNA"/>
</dbReference>
<dbReference type="SUPFAM" id="SSF54236">
    <property type="entry name" value="Ubiquitin-like"/>
    <property type="match status" value="1"/>
</dbReference>
<dbReference type="InterPro" id="IPR022617">
    <property type="entry name" value="Rad60/SUMO-like_dom"/>
</dbReference>
<name>A0AAN6D6Y3_9ASCO</name>
<sequence length="101" mass="11413">MSDENTPKPENKSDTHINLKVSDGTSEVFFKIKRSTPLKRLMDAFCKRQGKDASSLRFLFDGHRVNPEDTPEDLDMEESDVIEAHREQVGGCIELSCASRV</sequence>
<dbReference type="Pfam" id="PF11976">
    <property type="entry name" value="Rad60-SLD"/>
    <property type="match status" value="1"/>
</dbReference>
<comment type="caution">
    <text evidence="2">The sequence shown here is derived from an EMBL/GenBank/DDBJ whole genome shotgun (WGS) entry which is preliminary data.</text>
</comment>
<proteinExistence type="predicted"/>
<reference evidence="2 4" key="1">
    <citation type="journal article" date="2021" name="G3 (Bethesda)">
        <title>Genomic diversity, chromosomal rearrangements, and interspecies hybridization in the ogataea polymorpha species complex.</title>
        <authorList>
            <person name="Hanson S.J."/>
            <person name="Cinneide E.O."/>
            <person name="Salzberg L.I."/>
            <person name="Wolfe K.H."/>
            <person name="McGowan J."/>
            <person name="Fitzpatrick D.A."/>
            <person name="Matlin K."/>
        </authorList>
    </citation>
    <scope>NUCLEOTIDE SEQUENCE</scope>
    <source>
        <strain evidence="3">81-436-3</strain>
        <strain evidence="2">83-405-1</strain>
    </source>
</reference>
<dbReference type="Proteomes" id="UP000697297">
    <property type="component" value="Unassembled WGS sequence"/>
</dbReference>
<evidence type="ECO:0000313" key="3">
    <source>
        <dbReference type="EMBL" id="KAG7763942.1"/>
    </source>
</evidence>
<organism evidence="2 5">
    <name type="scientific">Ogataea haglerorum</name>
    <dbReference type="NCBI Taxonomy" id="1937702"/>
    <lineage>
        <taxon>Eukaryota</taxon>
        <taxon>Fungi</taxon>
        <taxon>Dikarya</taxon>
        <taxon>Ascomycota</taxon>
        <taxon>Saccharomycotina</taxon>
        <taxon>Pichiomycetes</taxon>
        <taxon>Pichiales</taxon>
        <taxon>Pichiaceae</taxon>
        <taxon>Ogataea</taxon>
    </lineage>
</organism>
<dbReference type="InterPro" id="IPR029071">
    <property type="entry name" value="Ubiquitin-like_domsf"/>
</dbReference>
<gene>
    <name evidence="2" type="ORF">KL933_002954</name>
    <name evidence="3" type="ORF">KL946_003382</name>
</gene>
<dbReference type="Proteomes" id="UP000738402">
    <property type="component" value="Unassembled WGS sequence"/>
</dbReference>
<evidence type="ECO:0000259" key="1">
    <source>
        <dbReference type="PROSITE" id="PS50053"/>
    </source>
</evidence>
<dbReference type="FunFam" id="3.10.20.90:FF:000155">
    <property type="entry name" value="Ubiquitin-like protein SMT3"/>
    <property type="match status" value="1"/>
</dbReference>
<dbReference type="PROSITE" id="PS50053">
    <property type="entry name" value="UBIQUITIN_2"/>
    <property type="match status" value="1"/>
</dbReference>
<accession>A0AAN6D6Y3</accession>
<evidence type="ECO:0000313" key="4">
    <source>
        <dbReference type="Proteomes" id="UP000697297"/>
    </source>
</evidence>
<dbReference type="AlphaFoldDB" id="A0AAN6D6Y3"/>